<name>A0A6T9Y1N2_ALTMA</name>
<protein>
    <submittedName>
        <fullName evidence="5">Invasin</fullName>
    </submittedName>
</protein>
<dbReference type="SMART" id="SM00634">
    <property type="entry name" value="BID_1"/>
    <property type="match status" value="5"/>
</dbReference>
<keyword evidence="3" id="KW-0732">Signal</keyword>
<feature type="region of interest" description="Disordered" evidence="2">
    <location>
        <begin position="833"/>
        <end position="858"/>
    </location>
</feature>
<evidence type="ECO:0000256" key="1">
    <source>
        <dbReference type="ARBA" id="ARBA00010116"/>
    </source>
</evidence>
<dbReference type="PROSITE" id="PS51257">
    <property type="entry name" value="PROKAR_LIPOPROTEIN"/>
    <property type="match status" value="1"/>
</dbReference>
<evidence type="ECO:0000259" key="4">
    <source>
        <dbReference type="PROSITE" id="PS51127"/>
    </source>
</evidence>
<dbReference type="RefSeq" id="WP_179983127.1">
    <property type="nucleotide sequence ID" value="NZ_LR812090.1"/>
</dbReference>
<organism evidence="5 6">
    <name type="scientific">Alteromonas macleodii</name>
    <name type="common">Pseudoalteromonas macleodii</name>
    <dbReference type="NCBI Taxonomy" id="28108"/>
    <lineage>
        <taxon>Bacteria</taxon>
        <taxon>Pseudomonadati</taxon>
        <taxon>Pseudomonadota</taxon>
        <taxon>Gammaproteobacteria</taxon>
        <taxon>Alteromonadales</taxon>
        <taxon>Alteromonadaceae</taxon>
        <taxon>Alteromonas/Salinimonas group</taxon>
        <taxon>Alteromonas</taxon>
    </lineage>
</organism>
<dbReference type="Gene3D" id="2.60.40.10">
    <property type="entry name" value="Immunoglobulins"/>
    <property type="match status" value="6"/>
</dbReference>
<evidence type="ECO:0000256" key="2">
    <source>
        <dbReference type="SAM" id="MobiDB-lite"/>
    </source>
</evidence>
<feature type="chain" id="PRO_5029779995" evidence="3">
    <location>
        <begin position="22"/>
        <end position="858"/>
    </location>
</feature>
<dbReference type="InterPro" id="IPR008964">
    <property type="entry name" value="Invasin/intimin_cell_adhesion"/>
</dbReference>
<comment type="similarity">
    <text evidence="1">Belongs to the intimin/invasin family.</text>
</comment>
<dbReference type="SUPFAM" id="SSF49373">
    <property type="entry name" value="Invasin/intimin cell-adhesion fragments"/>
    <property type="match status" value="6"/>
</dbReference>
<evidence type="ECO:0000313" key="6">
    <source>
        <dbReference type="Proteomes" id="UP000509458"/>
    </source>
</evidence>
<accession>A0A6T9Y1N2</accession>
<dbReference type="AlphaFoldDB" id="A0A6T9Y1N2"/>
<dbReference type="PROSITE" id="PS51127">
    <property type="entry name" value="BIG1"/>
    <property type="match status" value="1"/>
</dbReference>
<sequence>MSTLARALSLISAIFMLTACGGGGSAVSRDNTDNGSGDDGTTTPTYSIALTLENESGTSDNNLSENNSLFAVATVTDDEGNPYSDALLTFTLSNEELAEFGNDTGTARTNSSGVARIRLNASTASGDGEITAALSSGETGSTTFSATAVSATEPTTISVALSLQNESGEADNNLSSSNALTAVATVTNSLGEPQADLLLTFSLSNDELATFSNDTATALTNAEGVATIAMSVGSASGDGEVTATLPTGETDSTTFSSEGSTTVSEEPASLELFASSIQLASSGNDEIELIALVKNEQSVLMEGVDVSFFAPASEGVEINLTQPVTQADGTARAIVSSQNNAENRVIKVMAQVGSLPNEEVEIEVKGTEVTANGPSSVILNKTAIYVLRVVDSDGNTIPNEEIIITPNTEGTFEQTELTTDANGQVEVVYNAIASGQDQFEIEALGASDIISIIVQEDNFDFTETPESEISLNTVTTLTGRWLKDNSPVANRRVLVTASRGQVDYTNSEDQTFETDANGVFTFSLSSNNAGFSSVTASGLDPSGESVEVVSTVDIEFIADEPFYINADATPDIVGPDGQSSRITAIVRDENDNLVKNQVVSFNVDDPSTGTISPSQAVTDSNGVASTVFTSGAVSSNESVVVTAQVVGTPEVQDQAILTVANRSFDISLGTGNQIEEADTSSYRKEFAVFVSDSAGQPVSDVNLTASIAPMRFPDLPGYIKGFRVWNGTVWTSDPSQGGRRFFCVNEDVNNNGILDVTSTTTEDRNGDNLLTPGIVGAISFVGESVSDENGQATLVLRYPQNYGGWLQVIITVNGQSTGSEAQASMEFLLETSADDLSDEAVPPPPNPFGVLEDCTSPD</sequence>
<dbReference type="EMBL" id="LR812090">
    <property type="protein sequence ID" value="CAB9493620.1"/>
    <property type="molecule type" value="Genomic_DNA"/>
</dbReference>
<gene>
    <name evidence="5" type="ORF">ALFOR1_30544</name>
</gene>
<dbReference type="InterPro" id="IPR013783">
    <property type="entry name" value="Ig-like_fold"/>
</dbReference>
<feature type="signal peptide" evidence="3">
    <location>
        <begin position="1"/>
        <end position="21"/>
    </location>
</feature>
<evidence type="ECO:0000313" key="5">
    <source>
        <dbReference type="EMBL" id="CAB9493620.1"/>
    </source>
</evidence>
<dbReference type="Proteomes" id="UP000509458">
    <property type="component" value="Chromosome"/>
</dbReference>
<proteinExistence type="inferred from homology"/>
<reference evidence="5 6" key="1">
    <citation type="submission" date="2020-06" db="EMBL/GenBank/DDBJ databases">
        <authorList>
            <person name="Duchaud E."/>
        </authorList>
    </citation>
    <scope>NUCLEOTIDE SEQUENCE [LARGE SCALE GENOMIC DNA]</scope>
    <source>
        <strain evidence="5">Alteromonas fortis</strain>
    </source>
</reference>
<evidence type="ECO:0000256" key="3">
    <source>
        <dbReference type="SAM" id="SignalP"/>
    </source>
</evidence>
<feature type="domain" description="Big-1" evidence="4">
    <location>
        <begin position="561"/>
        <end position="660"/>
    </location>
</feature>
<dbReference type="InterPro" id="IPR003344">
    <property type="entry name" value="Big_1_dom"/>
</dbReference>
<dbReference type="Pfam" id="PF02369">
    <property type="entry name" value="Big_1"/>
    <property type="match status" value="1"/>
</dbReference>